<dbReference type="EMBL" id="JACHFZ010000001">
    <property type="protein sequence ID" value="MBB5291094.1"/>
    <property type="molecule type" value="Genomic_DNA"/>
</dbReference>
<dbReference type="InterPro" id="IPR011576">
    <property type="entry name" value="Pyridox_Oxase_N"/>
</dbReference>
<dbReference type="GO" id="GO:0005829">
    <property type="term" value="C:cytosol"/>
    <property type="evidence" value="ECO:0007669"/>
    <property type="project" value="TreeGrafter"/>
</dbReference>
<dbReference type="RefSeq" id="WP_221247694.1">
    <property type="nucleotide sequence ID" value="NZ_BAAAFF010000004.1"/>
</dbReference>
<keyword evidence="1" id="KW-0560">Oxidoreductase</keyword>
<proteinExistence type="predicted"/>
<dbReference type="Gene3D" id="2.30.110.10">
    <property type="entry name" value="Electron Transport, Fmn-binding Protein, Chain A"/>
    <property type="match status" value="1"/>
</dbReference>
<dbReference type="InterPro" id="IPR052019">
    <property type="entry name" value="F420H2_bilvrd_red/Heme_oxyg"/>
</dbReference>
<evidence type="ECO:0000313" key="4">
    <source>
        <dbReference type="EMBL" id="MBB5291094.1"/>
    </source>
</evidence>
<dbReference type="GO" id="GO:0070967">
    <property type="term" value="F:coenzyme F420 binding"/>
    <property type="evidence" value="ECO:0007669"/>
    <property type="project" value="TreeGrafter"/>
</dbReference>
<evidence type="ECO:0000256" key="2">
    <source>
        <dbReference type="SAM" id="MobiDB-lite"/>
    </source>
</evidence>
<dbReference type="PANTHER" id="PTHR35176:SF6">
    <property type="entry name" value="HEME OXYGENASE HI_0854-RELATED"/>
    <property type="match status" value="1"/>
</dbReference>
<comment type="caution">
    <text evidence="4">The sequence shown here is derived from an EMBL/GenBank/DDBJ whole genome shotgun (WGS) entry which is preliminary data.</text>
</comment>
<name>A0A7W8HWD4_9CAUL</name>
<keyword evidence="5" id="KW-1185">Reference proteome</keyword>
<dbReference type="Proteomes" id="UP000566663">
    <property type="component" value="Unassembled WGS sequence"/>
</dbReference>
<evidence type="ECO:0000313" key="5">
    <source>
        <dbReference type="Proteomes" id="UP000566663"/>
    </source>
</evidence>
<evidence type="ECO:0000256" key="1">
    <source>
        <dbReference type="ARBA" id="ARBA00023002"/>
    </source>
</evidence>
<dbReference type="PANTHER" id="PTHR35176">
    <property type="entry name" value="HEME OXYGENASE HI_0854-RELATED"/>
    <property type="match status" value="1"/>
</dbReference>
<dbReference type="AlphaFoldDB" id="A0A7W8HWD4"/>
<reference evidence="4 5" key="1">
    <citation type="submission" date="2020-08" db="EMBL/GenBank/DDBJ databases">
        <title>Genomic Encyclopedia of Type Strains, Phase IV (KMG-IV): sequencing the most valuable type-strain genomes for metagenomic binning, comparative biology and taxonomic classification.</title>
        <authorList>
            <person name="Goeker M."/>
        </authorList>
    </citation>
    <scope>NUCLEOTIDE SEQUENCE [LARGE SCALE GENOMIC DNA]</scope>
    <source>
        <strain evidence="4 5">DSM 25335</strain>
    </source>
</reference>
<dbReference type="InterPro" id="IPR012349">
    <property type="entry name" value="Split_barrel_FMN-bd"/>
</dbReference>
<dbReference type="Pfam" id="PF01243">
    <property type="entry name" value="PNPOx_N"/>
    <property type="match status" value="1"/>
</dbReference>
<protein>
    <submittedName>
        <fullName evidence="4">General stress protein 26</fullName>
    </submittedName>
</protein>
<sequence length="168" mass="17953">MSAETPPPIHSRAVAAIVELLDRERLMTLACNRPDGWPQATTVGYLNEGLNLYFIIARTSQKFANLQTDPRASVAIRFKSGSSGGGGVGVSMAGRAVEVDDPAAVERLNRLVAERFPEVHVYCPSADAVAVMRFRPTVISPVGVAGGRSDPQTFTVGEQEPPSVSDLF</sequence>
<dbReference type="GO" id="GO:0016627">
    <property type="term" value="F:oxidoreductase activity, acting on the CH-CH group of donors"/>
    <property type="evidence" value="ECO:0007669"/>
    <property type="project" value="TreeGrafter"/>
</dbReference>
<gene>
    <name evidence="4" type="ORF">HNQ67_000590</name>
</gene>
<evidence type="ECO:0000259" key="3">
    <source>
        <dbReference type="Pfam" id="PF01243"/>
    </source>
</evidence>
<dbReference type="SUPFAM" id="SSF50475">
    <property type="entry name" value="FMN-binding split barrel"/>
    <property type="match status" value="1"/>
</dbReference>
<feature type="region of interest" description="Disordered" evidence="2">
    <location>
        <begin position="149"/>
        <end position="168"/>
    </location>
</feature>
<accession>A0A7W8HWD4</accession>
<feature type="domain" description="Pyridoxamine 5'-phosphate oxidase N-terminal" evidence="3">
    <location>
        <begin position="15"/>
        <end position="139"/>
    </location>
</feature>
<organism evidence="4 5">
    <name type="scientific">Brevundimonas basaltis</name>
    <dbReference type="NCBI Taxonomy" id="472166"/>
    <lineage>
        <taxon>Bacteria</taxon>
        <taxon>Pseudomonadati</taxon>
        <taxon>Pseudomonadota</taxon>
        <taxon>Alphaproteobacteria</taxon>
        <taxon>Caulobacterales</taxon>
        <taxon>Caulobacteraceae</taxon>
        <taxon>Brevundimonas</taxon>
    </lineage>
</organism>